<accession>A0A834TJH0</accession>
<sequence length="311" mass="33935">MSSASKFILYGIGATLFRAPRTRSANPPLLFAKPSPLKPLRFHRCISSSAAVDTVTAENTNYAETLSCVDQPHPHPWPEWVSFVDRLKTKGYLVESSASSSVEGGDGFDVSSGGVGVTTNDSVYRNMNLVKDACLSFARDRYDIFKSLSEDNIQAVVKSGCPNLLRKAVNSAKSLRRHSIAYYLDKLPSVQACSTCNLRGSCDRAYVILKVPEANARTVDIMRILMNYALDPLVISGGEKPPGRDVIESSTRKLLSELIELSESSTAPAPPPPPPKATTKYAPPGDQSLNLMTDKVSKNVDMRFGDWMCPK</sequence>
<dbReference type="EMBL" id="JAAIUW010000008">
    <property type="protein sequence ID" value="KAF7822234.1"/>
    <property type="molecule type" value="Genomic_DNA"/>
</dbReference>
<reference evidence="2" key="1">
    <citation type="submission" date="2020-09" db="EMBL/GenBank/DDBJ databases">
        <title>Genome-Enabled Discovery of Anthraquinone Biosynthesis in Senna tora.</title>
        <authorList>
            <person name="Kang S.-H."/>
            <person name="Pandey R.P."/>
            <person name="Lee C.-M."/>
            <person name="Sim J.-S."/>
            <person name="Jeong J.-T."/>
            <person name="Choi B.-S."/>
            <person name="Jung M."/>
            <person name="Ginzburg D."/>
            <person name="Zhao K."/>
            <person name="Won S.Y."/>
            <person name="Oh T.-J."/>
            <person name="Yu Y."/>
            <person name="Kim N.-H."/>
            <person name="Lee O.R."/>
            <person name="Lee T.-H."/>
            <person name="Bashyal P."/>
            <person name="Kim T.-S."/>
            <person name="Lee W.-H."/>
            <person name="Kawkins C."/>
            <person name="Kim C.-K."/>
            <person name="Kim J.S."/>
            <person name="Ahn B.O."/>
            <person name="Rhee S.Y."/>
            <person name="Sohng J.K."/>
        </authorList>
    </citation>
    <scope>NUCLEOTIDE SEQUENCE</scope>
    <source>
        <tissue evidence="2">Leaf</tissue>
    </source>
</reference>
<dbReference type="OrthoDB" id="448399at2759"/>
<name>A0A834TJH0_9FABA</name>
<dbReference type="GO" id="GO:0003729">
    <property type="term" value="F:mRNA binding"/>
    <property type="evidence" value="ECO:0007669"/>
    <property type="project" value="TreeGrafter"/>
</dbReference>
<gene>
    <name evidence="2" type="ORF">G2W53_027689</name>
</gene>
<comment type="caution">
    <text evidence="2">The sequence shown here is derived from an EMBL/GenBank/DDBJ whole genome shotgun (WGS) entry which is preliminary data.</text>
</comment>
<dbReference type="GO" id="GO:0005737">
    <property type="term" value="C:cytoplasm"/>
    <property type="evidence" value="ECO:0007669"/>
    <property type="project" value="TreeGrafter"/>
</dbReference>
<evidence type="ECO:0000256" key="1">
    <source>
        <dbReference type="SAM" id="MobiDB-lite"/>
    </source>
</evidence>
<dbReference type="AlphaFoldDB" id="A0A834TJH0"/>
<dbReference type="Proteomes" id="UP000634136">
    <property type="component" value="Unassembled WGS sequence"/>
</dbReference>
<evidence type="ECO:0000313" key="3">
    <source>
        <dbReference type="Proteomes" id="UP000634136"/>
    </source>
</evidence>
<keyword evidence="3" id="KW-1185">Reference proteome</keyword>
<proteinExistence type="predicted"/>
<organism evidence="2 3">
    <name type="scientific">Senna tora</name>
    <dbReference type="NCBI Taxonomy" id="362788"/>
    <lineage>
        <taxon>Eukaryota</taxon>
        <taxon>Viridiplantae</taxon>
        <taxon>Streptophyta</taxon>
        <taxon>Embryophyta</taxon>
        <taxon>Tracheophyta</taxon>
        <taxon>Spermatophyta</taxon>
        <taxon>Magnoliopsida</taxon>
        <taxon>eudicotyledons</taxon>
        <taxon>Gunneridae</taxon>
        <taxon>Pentapetalae</taxon>
        <taxon>rosids</taxon>
        <taxon>fabids</taxon>
        <taxon>Fabales</taxon>
        <taxon>Fabaceae</taxon>
        <taxon>Caesalpinioideae</taxon>
        <taxon>Cassia clade</taxon>
        <taxon>Senna</taxon>
    </lineage>
</organism>
<protein>
    <submittedName>
        <fullName evidence="2">Zinc finger protein VAR3, chloroplastic</fullName>
    </submittedName>
</protein>
<feature type="region of interest" description="Disordered" evidence="1">
    <location>
        <begin position="262"/>
        <end position="291"/>
    </location>
</feature>
<evidence type="ECO:0000313" key="2">
    <source>
        <dbReference type="EMBL" id="KAF7822234.1"/>
    </source>
</evidence>
<dbReference type="PANTHER" id="PTHR23111:SF40">
    <property type="entry name" value="RNA-BINDING PROTEIN INVOLVED IN HETEROCHROMATIN ASSEMBLY-RELATED"/>
    <property type="match status" value="1"/>
</dbReference>
<dbReference type="PANTHER" id="PTHR23111">
    <property type="entry name" value="ZINC FINGER PROTEIN"/>
    <property type="match status" value="1"/>
</dbReference>